<keyword evidence="8 10" id="KW-0564">Palmitate</keyword>
<comment type="function">
    <text evidence="1">Part of the ABC transporter complex PstSACB involved in phosphate import.</text>
</comment>
<evidence type="ECO:0000256" key="11">
    <source>
        <dbReference type="SAM" id="MobiDB-lite"/>
    </source>
</evidence>
<dbReference type="Pfam" id="PF12849">
    <property type="entry name" value="PBP_like_2"/>
    <property type="match status" value="1"/>
</dbReference>
<dbReference type="OrthoDB" id="9790048at2"/>
<dbReference type="GO" id="GO:0042301">
    <property type="term" value="F:phosphate ion binding"/>
    <property type="evidence" value="ECO:0007669"/>
    <property type="project" value="UniProtKB-UniRule"/>
</dbReference>
<keyword evidence="10" id="KW-0472">Membrane</keyword>
<dbReference type="GO" id="GO:0005886">
    <property type="term" value="C:plasma membrane"/>
    <property type="evidence" value="ECO:0007669"/>
    <property type="project" value="UniProtKB-SubCell"/>
</dbReference>
<sequence length="341" mass="37923">MKFKKYLMFLFVAALAVMLVACGTDAEESNTDSNDTEETEDTSSDNTNANEEENNGSDELEGSVVIDGSGTVYPLMSRLAEEYMINEQPNVSVEVSRSGTSAGFEKFLVEDGTDFNDASRFIKDEEQAKADELGIEVKELKVALDGLTFVTHPDNDWAKEMTPEELKSIFLAEGGVTNWSDINPDWPDEKINTYGPNENHGTYEFFYESILEEQDLVDDVNLQQEYSTLVTLVSEDVNAIGFFGFGYYVNNQDQLNAVHVDFGDGPVEPSLDTIAEDGDYAGFTRPVFTYLNVNNAKEKPQVLDYAIYVMDNTIDFSGETGFAPIPEEEAQTLVDELEALK</sequence>
<evidence type="ECO:0000256" key="1">
    <source>
        <dbReference type="ARBA" id="ARBA00002841"/>
    </source>
</evidence>
<dbReference type="GO" id="GO:0006817">
    <property type="term" value="P:phosphate ion transport"/>
    <property type="evidence" value="ECO:0007669"/>
    <property type="project" value="UniProtKB-UniRule"/>
</dbReference>
<dbReference type="Proteomes" id="UP000198618">
    <property type="component" value="Unassembled WGS sequence"/>
</dbReference>
<evidence type="ECO:0000259" key="12">
    <source>
        <dbReference type="Pfam" id="PF12849"/>
    </source>
</evidence>
<dbReference type="AlphaFoldDB" id="A0A1I0CNK3"/>
<evidence type="ECO:0000256" key="5">
    <source>
        <dbReference type="ARBA" id="ARBA00022448"/>
    </source>
</evidence>
<organism evidence="13 14">
    <name type="scientific">Oceanobacillus limi</name>
    <dbReference type="NCBI Taxonomy" id="930131"/>
    <lineage>
        <taxon>Bacteria</taxon>
        <taxon>Bacillati</taxon>
        <taxon>Bacillota</taxon>
        <taxon>Bacilli</taxon>
        <taxon>Bacillales</taxon>
        <taxon>Bacillaceae</taxon>
        <taxon>Oceanobacillus</taxon>
    </lineage>
</organism>
<dbReference type="NCBIfam" id="TIGR02136">
    <property type="entry name" value="ptsS_2"/>
    <property type="match status" value="1"/>
</dbReference>
<dbReference type="InterPro" id="IPR050811">
    <property type="entry name" value="Phosphate_ABC_transporter"/>
</dbReference>
<evidence type="ECO:0000256" key="3">
    <source>
        <dbReference type="ARBA" id="ARBA00008725"/>
    </source>
</evidence>
<dbReference type="STRING" id="930131.SAMN05216389_1078"/>
<proteinExistence type="inferred from homology"/>
<dbReference type="Gene3D" id="3.40.190.10">
    <property type="entry name" value="Periplasmic binding protein-like II"/>
    <property type="match status" value="2"/>
</dbReference>
<protein>
    <recommendedName>
        <fullName evidence="10">Phosphate-binding protein</fullName>
    </recommendedName>
</protein>
<dbReference type="PANTHER" id="PTHR30570">
    <property type="entry name" value="PERIPLASMIC PHOSPHATE BINDING COMPONENT OF PHOSPHATE ABC TRANSPORTER"/>
    <property type="match status" value="1"/>
</dbReference>
<reference evidence="13 14" key="1">
    <citation type="submission" date="2016-10" db="EMBL/GenBank/DDBJ databases">
        <authorList>
            <person name="de Groot N.N."/>
        </authorList>
    </citation>
    <scope>NUCLEOTIDE SEQUENCE [LARGE SCALE GENOMIC DNA]</scope>
    <source>
        <strain evidence="13 14">IBRC-M 10780</strain>
    </source>
</reference>
<comment type="subcellular location">
    <subcellularLocation>
        <location evidence="2 10">Cell membrane</location>
        <topology evidence="2 10">Lipid-anchor</topology>
    </subcellularLocation>
</comment>
<comment type="subunit">
    <text evidence="4 10">The complex is composed of two ATP-binding proteins (PstB), two transmembrane proteins (PstC and PstA) and a solute-binding protein (PstS).</text>
</comment>
<feature type="region of interest" description="Disordered" evidence="11">
    <location>
        <begin position="27"/>
        <end position="64"/>
    </location>
</feature>
<keyword evidence="10" id="KW-1003">Cell membrane</keyword>
<feature type="signal peptide" evidence="10">
    <location>
        <begin position="1"/>
        <end position="26"/>
    </location>
</feature>
<dbReference type="PANTHER" id="PTHR30570:SF1">
    <property type="entry name" value="PHOSPHATE-BINDING PROTEIN PSTS"/>
    <property type="match status" value="1"/>
</dbReference>
<dbReference type="InterPro" id="IPR024370">
    <property type="entry name" value="PBP_domain"/>
</dbReference>
<feature type="chain" id="PRO_5027166384" description="Phosphate-binding protein" evidence="10">
    <location>
        <begin position="27"/>
        <end position="341"/>
    </location>
</feature>
<keyword evidence="7 10" id="KW-0732">Signal</keyword>
<evidence type="ECO:0000256" key="8">
    <source>
        <dbReference type="ARBA" id="ARBA00023139"/>
    </source>
</evidence>
<gene>
    <name evidence="13" type="ORF">SAMN05216389_1078</name>
</gene>
<dbReference type="PROSITE" id="PS51257">
    <property type="entry name" value="PROKAR_LIPOPROTEIN"/>
    <property type="match status" value="1"/>
</dbReference>
<evidence type="ECO:0000256" key="10">
    <source>
        <dbReference type="RuleBase" id="RU367119"/>
    </source>
</evidence>
<keyword evidence="5 10" id="KW-0813">Transport</keyword>
<evidence type="ECO:0000256" key="9">
    <source>
        <dbReference type="ARBA" id="ARBA00023288"/>
    </source>
</evidence>
<evidence type="ECO:0000313" key="14">
    <source>
        <dbReference type="Proteomes" id="UP000198618"/>
    </source>
</evidence>
<evidence type="ECO:0000256" key="6">
    <source>
        <dbReference type="ARBA" id="ARBA00022592"/>
    </source>
</evidence>
<evidence type="ECO:0000256" key="2">
    <source>
        <dbReference type="ARBA" id="ARBA00004193"/>
    </source>
</evidence>
<evidence type="ECO:0000313" key="13">
    <source>
        <dbReference type="EMBL" id="SET21309.1"/>
    </source>
</evidence>
<dbReference type="InterPro" id="IPR011862">
    <property type="entry name" value="Phos-bd"/>
</dbReference>
<dbReference type="RefSeq" id="WP_090869036.1">
    <property type="nucleotide sequence ID" value="NZ_FOHE01000007.1"/>
</dbReference>
<keyword evidence="6 10" id="KW-0592">Phosphate transport</keyword>
<keyword evidence="14" id="KW-1185">Reference proteome</keyword>
<evidence type="ECO:0000256" key="7">
    <source>
        <dbReference type="ARBA" id="ARBA00022729"/>
    </source>
</evidence>
<dbReference type="SUPFAM" id="SSF53850">
    <property type="entry name" value="Periplasmic binding protein-like II"/>
    <property type="match status" value="1"/>
</dbReference>
<feature type="compositionally biased region" description="Acidic residues" evidence="11">
    <location>
        <begin position="50"/>
        <end position="61"/>
    </location>
</feature>
<comment type="similarity">
    <text evidence="3 10">Belongs to the PstS family.</text>
</comment>
<dbReference type="EMBL" id="FOHE01000007">
    <property type="protein sequence ID" value="SET21309.1"/>
    <property type="molecule type" value="Genomic_DNA"/>
</dbReference>
<comment type="function">
    <text evidence="10">Involved in the system for phosphate transport across the cytoplasmic membrane.</text>
</comment>
<keyword evidence="9 10" id="KW-0449">Lipoprotein</keyword>
<accession>A0A1I0CNK3</accession>
<name>A0A1I0CNK3_9BACI</name>
<feature type="domain" description="PBP" evidence="12">
    <location>
        <begin position="57"/>
        <end position="310"/>
    </location>
</feature>
<dbReference type="CDD" id="cd13654">
    <property type="entry name" value="PBP2_phosphate_like_2"/>
    <property type="match status" value="1"/>
</dbReference>
<evidence type="ECO:0000256" key="4">
    <source>
        <dbReference type="ARBA" id="ARBA00011529"/>
    </source>
</evidence>
<feature type="compositionally biased region" description="Acidic residues" evidence="11">
    <location>
        <begin position="27"/>
        <end position="43"/>
    </location>
</feature>